<dbReference type="Proteomes" id="UP001189429">
    <property type="component" value="Unassembled WGS sequence"/>
</dbReference>
<organism evidence="2 3">
    <name type="scientific">Prorocentrum cordatum</name>
    <dbReference type="NCBI Taxonomy" id="2364126"/>
    <lineage>
        <taxon>Eukaryota</taxon>
        <taxon>Sar</taxon>
        <taxon>Alveolata</taxon>
        <taxon>Dinophyceae</taxon>
        <taxon>Prorocentrales</taxon>
        <taxon>Prorocentraceae</taxon>
        <taxon>Prorocentrum</taxon>
    </lineage>
</organism>
<feature type="region of interest" description="Disordered" evidence="1">
    <location>
        <begin position="1"/>
        <end position="40"/>
    </location>
</feature>
<name>A0ABN9PXV3_9DINO</name>
<comment type="caution">
    <text evidence="2">The sequence shown here is derived from an EMBL/GenBank/DDBJ whole genome shotgun (WGS) entry which is preliminary data.</text>
</comment>
<dbReference type="EMBL" id="CAUYUJ010001892">
    <property type="protein sequence ID" value="CAK0798144.1"/>
    <property type="molecule type" value="Genomic_DNA"/>
</dbReference>
<evidence type="ECO:0000313" key="2">
    <source>
        <dbReference type="EMBL" id="CAK0798144.1"/>
    </source>
</evidence>
<protein>
    <submittedName>
        <fullName evidence="2">Uncharacterized protein</fullName>
    </submittedName>
</protein>
<evidence type="ECO:0000256" key="1">
    <source>
        <dbReference type="SAM" id="MobiDB-lite"/>
    </source>
</evidence>
<evidence type="ECO:0000313" key="3">
    <source>
        <dbReference type="Proteomes" id="UP001189429"/>
    </source>
</evidence>
<sequence length="190" mass="20820">MKAAVAGYSESNLGPLHGPLRDPNVTFSPRDTPLAPPTTGEMKESVLEWCTDAHRFAQRWEDVLVQKNGCQWSISALDERGRSFNREGPCARQLAERLAGMSAGEMRRFGLRTAAAAERQAGSAAGRQDQREAREERPPRAGHRPAQHDDSVYLMHDAGGFGSDYDRGRRHARPKDSLVGVGCLDGARAP</sequence>
<keyword evidence="3" id="KW-1185">Reference proteome</keyword>
<feature type="region of interest" description="Disordered" evidence="1">
    <location>
        <begin position="115"/>
        <end position="190"/>
    </location>
</feature>
<reference evidence="2" key="1">
    <citation type="submission" date="2023-10" db="EMBL/GenBank/DDBJ databases">
        <authorList>
            <person name="Chen Y."/>
            <person name="Shah S."/>
            <person name="Dougan E. K."/>
            <person name="Thang M."/>
            <person name="Chan C."/>
        </authorList>
    </citation>
    <scope>NUCLEOTIDE SEQUENCE [LARGE SCALE GENOMIC DNA]</scope>
</reference>
<proteinExistence type="predicted"/>
<feature type="compositionally biased region" description="Low complexity" evidence="1">
    <location>
        <begin position="115"/>
        <end position="127"/>
    </location>
</feature>
<feature type="compositionally biased region" description="Basic and acidic residues" evidence="1">
    <location>
        <begin position="128"/>
        <end position="139"/>
    </location>
</feature>
<gene>
    <name evidence="2" type="ORF">PCOR1329_LOCUS7012</name>
</gene>
<accession>A0ABN9PXV3</accession>